<dbReference type="GO" id="GO:0004725">
    <property type="term" value="F:protein tyrosine phosphatase activity"/>
    <property type="evidence" value="ECO:0007669"/>
    <property type="project" value="UniProtKB-EC"/>
</dbReference>
<evidence type="ECO:0000256" key="4">
    <source>
        <dbReference type="ARBA" id="ARBA00022912"/>
    </source>
</evidence>
<dbReference type="Gene3D" id="3.90.190.10">
    <property type="entry name" value="Protein tyrosine phosphatase superfamily"/>
    <property type="match status" value="1"/>
</dbReference>
<dbReference type="SUPFAM" id="SSF52799">
    <property type="entry name" value="(Phosphotyrosine protein) phosphatases II"/>
    <property type="match status" value="1"/>
</dbReference>
<proteinExistence type="inferred from homology"/>
<evidence type="ECO:0000259" key="5">
    <source>
        <dbReference type="Pfam" id="PF00102"/>
    </source>
</evidence>
<evidence type="ECO:0000256" key="2">
    <source>
        <dbReference type="ARBA" id="ARBA00013064"/>
    </source>
</evidence>
<evidence type="ECO:0000313" key="6">
    <source>
        <dbReference type="EMBL" id="EKC35903.1"/>
    </source>
</evidence>
<dbReference type="InterPro" id="IPR050348">
    <property type="entry name" value="Protein-Tyr_Phosphatase"/>
</dbReference>
<dbReference type="PANTHER" id="PTHR19134">
    <property type="entry name" value="RECEPTOR-TYPE TYROSINE-PROTEIN PHOSPHATASE"/>
    <property type="match status" value="1"/>
</dbReference>
<evidence type="ECO:0000256" key="1">
    <source>
        <dbReference type="ARBA" id="ARBA00009580"/>
    </source>
</evidence>
<accession>K1QPY1</accession>
<gene>
    <name evidence="6" type="ORF">CGI_10024311</name>
</gene>
<organism evidence="6">
    <name type="scientific">Magallana gigas</name>
    <name type="common">Pacific oyster</name>
    <name type="synonym">Crassostrea gigas</name>
    <dbReference type="NCBI Taxonomy" id="29159"/>
    <lineage>
        <taxon>Eukaryota</taxon>
        <taxon>Metazoa</taxon>
        <taxon>Spiralia</taxon>
        <taxon>Lophotrochozoa</taxon>
        <taxon>Mollusca</taxon>
        <taxon>Bivalvia</taxon>
        <taxon>Autobranchia</taxon>
        <taxon>Pteriomorphia</taxon>
        <taxon>Ostreida</taxon>
        <taxon>Ostreoidea</taxon>
        <taxon>Ostreidae</taxon>
        <taxon>Magallana</taxon>
    </lineage>
</organism>
<dbReference type="InterPro" id="IPR000242">
    <property type="entry name" value="PTP_cat"/>
</dbReference>
<dbReference type="EMBL" id="JH816636">
    <property type="protein sequence ID" value="EKC35903.1"/>
    <property type="molecule type" value="Genomic_DNA"/>
</dbReference>
<dbReference type="PANTHER" id="PTHR19134:SF562">
    <property type="entry name" value="PROTEIN-TYROSINE-PHOSPHATASE"/>
    <property type="match status" value="1"/>
</dbReference>
<evidence type="ECO:0000256" key="3">
    <source>
        <dbReference type="ARBA" id="ARBA00022801"/>
    </source>
</evidence>
<reference evidence="6" key="1">
    <citation type="journal article" date="2012" name="Nature">
        <title>The oyster genome reveals stress adaptation and complexity of shell formation.</title>
        <authorList>
            <person name="Zhang G."/>
            <person name="Fang X."/>
            <person name="Guo X."/>
            <person name="Li L."/>
            <person name="Luo R."/>
            <person name="Xu F."/>
            <person name="Yang P."/>
            <person name="Zhang L."/>
            <person name="Wang X."/>
            <person name="Qi H."/>
            <person name="Xiong Z."/>
            <person name="Que H."/>
            <person name="Xie Y."/>
            <person name="Holland P.W."/>
            <person name="Paps J."/>
            <person name="Zhu Y."/>
            <person name="Wu F."/>
            <person name="Chen Y."/>
            <person name="Wang J."/>
            <person name="Peng C."/>
            <person name="Meng J."/>
            <person name="Yang L."/>
            <person name="Liu J."/>
            <person name="Wen B."/>
            <person name="Zhang N."/>
            <person name="Huang Z."/>
            <person name="Zhu Q."/>
            <person name="Feng Y."/>
            <person name="Mount A."/>
            <person name="Hedgecock D."/>
            <person name="Xu Z."/>
            <person name="Liu Y."/>
            <person name="Domazet-Loso T."/>
            <person name="Du Y."/>
            <person name="Sun X."/>
            <person name="Zhang S."/>
            <person name="Liu B."/>
            <person name="Cheng P."/>
            <person name="Jiang X."/>
            <person name="Li J."/>
            <person name="Fan D."/>
            <person name="Wang W."/>
            <person name="Fu W."/>
            <person name="Wang T."/>
            <person name="Wang B."/>
            <person name="Zhang J."/>
            <person name="Peng Z."/>
            <person name="Li Y."/>
            <person name="Li N."/>
            <person name="Wang J."/>
            <person name="Chen M."/>
            <person name="He Y."/>
            <person name="Tan F."/>
            <person name="Song X."/>
            <person name="Zheng Q."/>
            <person name="Huang R."/>
            <person name="Yang H."/>
            <person name="Du X."/>
            <person name="Chen L."/>
            <person name="Yang M."/>
            <person name="Gaffney P.M."/>
            <person name="Wang S."/>
            <person name="Luo L."/>
            <person name="She Z."/>
            <person name="Ming Y."/>
            <person name="Huang W."/>
            <person name="Zhang S."/>
            <person name="Huang B."/>
            <person name="Zhang Y."/>
            <person name="Qu T."/>
            <person name="Ni P."/>
            <person name="Miao G."/>
            <person name="Wang J."/>
            <person name="Wang Q."/>
            <person name="Steinberg C.E."/>
            <person name="Wang H."/>
            <person name="Li N."/>
            <person name="Qian L."/>
            <person name="Zhang G."/>
            <person name="Li Y."/>
            <person name="Yang H."/>
            <person name="Liu X."/>
            <person name="Wang J."/>
            <person name="Yin Y."/>
            <person name="Wang J."/>
        </authorList>
    </citation>
    <scope>NUCLEOTIDE SEQUENCE [LARGE SCALE GENOMIC DNA]</scope>
    <source>
        <strain evidence="6">05x7-T-G4-1.051#20</strain>
    </source>
</reference>
<dbReference type="InterPro" id="IPR029021">
    <property type="entry name" value="Prot-tyrosine_phosphatase-like"/>
</dbReference>
<feature type="domain" description="Tyrosine-protein phosphatase" evidence="5">
    <location>
        <begin position="124"/>
        <end position="187"/>
    </location>
</feature>
<dbReference type="InParanoid" id="K1QPY1"/>
<dbReference type="HOGENOM" id="CLU_963945_0_0_1"/>
<keyword evidence="3" id="KW-0378">Hydrolase</keyword>
<keyword evidence="4" id="KW-0904">Protein phosphatase</keyword>
<dbReference type="AlphaFoldDB" id="K1QPY1"/>
<protein>
    <recommendedName>
        <fullName evidence="2">protein-tyrosine-phosphatase</fullName>
        <ecNumber evidence="2">3.1.3.48</ecNumber>
    </recommendedName>
</protein>
<dbReference type="Pfam" id="PF00102">
    <property type="entry name" value="Y_phosphatase"/>
    <property type="match status" value="1"/>
</dbReference>
<sequence>MRQNRISMIQTYEQYITVYLALNESFKAPIKADTMTEFLNKAEKARKNIPSFTNLQHFIVTRYPLEKNALNLLRLLSDHESDTVISMQPLSDIKSAEIRTVMVVEPELEIQCSGSSVDTSQHRSLVSTVLHLKTKQPITILSSDGASLCGLFIAVHNVIQQMNMDDRVDVFTAVRQLQIRRPELCARFATQNIYYTLPSTGKPHIRYTLEKMKSGELITMQNDIFKDVMDNMKKIVCTYVLQIVREESVTLTEQHNVGNKSGRDLNDMMASLFLVLICLFVQCYAKVEI</sequence>
<comment type="similarity">
    <text evidence="1">Belongs to the protein-tyrosine phosphatase family.</text>
</comment>
<name>K1QPY1_MAGGI</name>
<dbReference type="EC" id="3.1.3.48" evidence="2"/>